<dbReference type="InterPro" id="IPR029044">
    <property type="entry name" value="Nucleotide-diphossugar_trans"/>
</dbReference>
<evidence type="ECO:0000259" key="3">
    <source>
        <dbReference type="Pfam" id="PF00535"/>
    </source>
</evidence>
<gene>
    <name evidence="4" type="ORF">Abiwalacus_11100</name>
</gene>
<dbReference type="PANTHER" id="PTHR22916">
    <property type="entry name" value="GLYCOSYLTRANSFERASE"/>
    <property type="match status" value="1"/>
</dbReference>
<dbReference type="SUPFAM" id="SSF53448">
    <property type="entry name" value="Nucleotide-diphospho-sugar transferases"/>
    <property type="match status" value="1"/>
</dbReference>
<protein>
    <recommendedName>
        <fullName evidence="3">Glycosyltransferase 2-like domain-containing protein</fullName>
    </recommendedName>
</protein>
<evidence type="ECO:0000313" key="4">
    <source>
        <dbReference type="EMBL" id="BDL43536.1"/>
    </source>
</evidence>
<dbReference type="EMBL" id="AP025943">
    <property type="protein sequence ID" value="BDL43536.1"/>
    <property type="molecule type" value="Genomic_DNA"/>
</dbReference>
<feature type="domain" description="Glycosyltransferase 2-like" evidence="3">
    <location>
        <begin position="6"/>
        <end position="170"/>
    </location>
</feature>
<dbReference type="Pfam" id="PF00535">
    <property type="entry name" value="Glycos_transf_2"/>
    <property type="match status" value="1"/>
</dbReference>
<evidence type="ECO:0000256" key="1">
    <source>
        <dbReference type="ARBA" id="ARBA00022676"/>
    </source>
</evidence>
<organism evidence="4 5">
    <name type="scientific">Akkermansia biwaensis</name>
    <dbReference type="NCBI Taxonomy" id="2946555"/>
    <lineage>
        <taxon>Bacteria</taxon>
        <taxon>Pseudomonadati</taxon>
        <taxon>Verrucomicrobiota</taxon>
        <taxon>Verrucomicrobiia</taxon>
        <taxon>Verrucomicrobiales</taxon>
        <taxon>Akkermansiaceae</taxon>
        <taxon>Akkermansia</taxon>
    </lineage>
</organism>
<proteinExistence type="predicted"/>
<dbReference type="InterPro" id="IPR001173">
    <property type="entry name" value="Glyco_trans_2-like"/>
</dbReference>
<name>A0ABM7ZFS0_9BACT</name>
<dbReference type="RefSeq" id="WP_215435637.1">
    <property type="nucleotide sequence ID" value="NZ_AP025943.1"/>
</dbReference>
<dbReference type="Proteomes" id="UP001062263">
    <property type="component" value="Chromosome"/>
</dbReference>
<dbReference type="Gene3D" id="3.90.550.10">
    <property type="entry name" value="Spore Coat Polysaccharide Biosynthesis Protein SpsA, Chain A"/>
    <property type="match status" value="1"/>
</dbReference>
<dbReference type="PANTHER" id="PTHR22916:SF51">
    <property type="entry name" value="GLYCOSYLTRANSFERASE EPSH-RELATED"/>
    <property type="match status" value="1"/>
</dbReference>
<sequence>MTVAVSIIVPCYNVAPYLDACLDSLVNQTMPDIEIICVNDGSTDDTPALLSAWAGRDSRVRVIDRENGGQGAARNTGMDVAEGEYIGFADPDDYVEHSMYARLLEEARRHDTDITACGYTGFSDHDGELLEKWSRSPAAGVEENVKSSSFHLNALWMRTDVVVWNKLYRKDFLNRHHLRFETSFRAAEDDVFCLMLLPHATRVAVIPDRLYWYRRQREGSISSSWDERGAPFMIAVERLMHATEYWKKVGWLDSGLAQGWVSQALRVYLLGHFLAQDYPLPQLSEAEWALLRARCRKWFAMVGNMDAFRSLGKWDFAFCRLLAAPPEGAGWLSRALWKFLSRCRGRRGRYYEVCWRLSLPEGREKTAALEIAAGEEHEDLNDES</sequence>
<keyword evidence="2" id="KW-0808">Transferase</keyword>
<keyword evidence="1" id="KW-0328">Glycosyltransferase</keyword>
<evidence type="ECO:0000313" key="5">
    <source>
        <dbReference type="Proteomes" id="UP001062263"/>
    </source>
</evidence>
<reference evidence="4" key="1">
    <citation type="submission" date="2022-06" db="EMBL/GenBank/DDBJ databases">
        <title>Akkermansia biwalacus sp. nov., an anaerobic mucin-degrading bacterium isolated from human intestine.</title>
        <authorList>
            <person name="Kobayashi Y."/>
            <person name="Inoue S."/>
            <person name="Kawahara T."/>
            <person name="Kohda N."/>
        </authorList>
    </citation>
    <scope>NUCLEOTIDE SEQUENCE</scope>
    <source>
        <strain evidence="4">WON2089</strain>
    </source>
</reference>
<accession>A0ABM7ZFS0</accession>
<evidence type="ECO:0000256" key="2">
    <source>
        <dbReference type="ARBA" id="ARBA00022679"/>
    </source>
</evidence>
<dbReference type="CDD" id="cd00761">
    <property type="entry name" value="Glyco_tranf_GTA_type"/>
    <property type="match status" value="1"/>
</dbReference>
<keyword evidence="5" id="KW-1185">Reference proteome</keyword>